<keyword evidence="4 7" id="KW-0812">Transmembrane</keyword>
<feature type="transmembrane region" description="Helical" evidence="8">
    <location>
        <begin position="29"/>
        <end position="50"/>
    </location>
</feature>
<evidence type="ECO:0000256" key="8">
    <source>
        <dbReference type="SAM" id="Phobius"/>
    </source>
</evidence>
<comment type="similarity">
    <text evidence="7">Belongs to the drug/metabolite transporter (DMT) superfamily. Small multidrug resistance (SMR) (TC 2.A.7.1) family.</text>
</comment>
<dbReference type="GO" id="GO:0005886">
    <property type="term" value="C:plasma membrane"/>
    <property type="evidence" value="ECO:0007669"/>
    <property type="project" value="UniProtKB-SubCell"/>
</dbReference>
<gene>
    <name evidence="9" type="ORF">J7W16_19130</name>
</gene>
<accession>A0A940WYQ0</accession>
<dbReference type="EMBL" id="JAGKSQ010000011">
    <property type="protein sequence ID" value="MBP3953242.1"/>
    <property type="molecule type" value="Genomic_DNA"/>
</dbReference>
<name>A0A940WYQ0_9BACI</name>
<dbReference type="FunFam" id="1.10.3730.20:FF:000001">
    <property type="entry name" value="Quaternary ammonium compound resistance transporter SugE"/>
    <property type="match status" value="1"/>
</dbReference>
<dbReference type="Pfam" id="PF00893">
    <property type="entry name" value="Multi_Drug_Res"/>
    <property type="match status" value="1"/>
</dbReference>
<reference evidence="9" key="1">
    <citation type="submission" date="2021-03" db="EMBL/GenBank/DDBJ databases">
        <title>Bacillus suaedae sp. nov., isolated from Suaeda aralocaspica.</title>
        <authorList>
            <person name="Lei R.F.R."/>
        </authorList>
    </citation>
    <scope>NUCLEOTIDE SEQUENCE</scope>
    <source>
        <strain evidence="9">YZJH907-2</strain>
    </source>
</reference>
<evidence type="ECO:0000313" key="9">
    <source>
        <dbReference type="EMBL" id="MBP3953242.1"/>
    </source>
</evidence>
<dbReference type="RefSeq" id="WP_210599100.1">
    <property type="nucleotide sequence ID" value="NZ_JAGKSQ010000011.1"/>
</dbReference>
<evidence type="ECO:0000256" key="1">
    <source>
        <dbReference type="ARBA" id="ARBA00004651"/>
    </source>
</evidence>
<dbReference type="AlphaFoldDB" id="A0A940WYQ0"/>
<keyword evidence="2" id="KW-0813">Transport</keyword>
<dbReference type="InterPro" id="IPR037185">
    <property type="entry name" value="EmrE-like"/>
</dbReference>
<dbReference type="PANTHER" id="PTHR30561">
    <property type="entry name" value="SMR FAMILY PROTON-DEPENDENT DRUG EFFLUX TRANSPORTER SUGE"/>
    <property type="match status" value="1"/>
</dbReference>
<evidence type="ECO:0000256" key="4">
    <source>
        <dbReference type="ARBA" id="ARBA00022692"/>
    </source>
</evidence>
<evidence type="ECO:0000256" key="6">
    <source>
        <dbReference type="ARBA" id="ARBA00023136"/>
    </source>
</evidence>
<dbReference type="GO" id="GO:0022857">
    <property type="term" value="F:transmembrane transporter activity"/>
    <property type="evidence" value="ECO:0007669"/>
    <property type="project" value="InterPro"/>
</dbReference>
<dbReference type="SUPFAM" id="SSF103481">
    <property type="entry name" value="Multidrug resistance efflux transporter EmrE"/>
    <property type="match status" value="1"/>
</dbReference>
<feature type="transmembrane region" description="Helical" evidence="8">
    <location>
        <begin position="84"/>
        <end position="104"/>
    </location>
</feature>
<evidence type="ECO:0000256" key="7">
    <source>
        <dbReference type="RuleBase" id="RU003942"/>
    </source>
</evidence>
<evidence type="ECO:0000256" key="3">
    <source>
        <dbReference type="ARBA" id="ARBA00022475"/>
    </source>
</evidence>
<feature type="transmembrane region" description="Helical" evidence="8">
    <location>
        <begin position="57"/>
        <end position="78"/>
    </location>
</feature>
<comment type="caution">
    <text evidence="9">The sequence shown here is derived from an EMBL/GenBank/DDBJ whole genome shotgun (WGS) entry which is preliminary data.</text>
</comment>
<protein>
    <submittedName>
        <fullName evidence="9">Multidrug efflux SMR transporter</fullName>
    </submittedName>
</protein>
<dbReference type="InterPro" id="IPR000390">
    <property type="entry name" value="Small_drug/metabolite_transptr"/>
</dbReference>
<sequence>MAWVLLLLTIILEVAGTISMKLSEGLTKWLPSVLLFVFYGACFTIFSFVVTKIELSIAYAIWSGLGTVVIVIIGILYFHESFSLLKAVFVLCIIVGVIGLKLVAPTE</sequence>
<keyword evidence="5 8" id="KW-1133">Transmembrane helix</keyword>
<dbReference type="PANTHER" id="PTHR30561:SF1">
    <property type="entry name" value="MULTIDRUG TRANSPORTER EMRE"/>
    <property type="match status" value="1"/>
</dbReference>
<dbReference type="Gene3D" id="1.10.3730.20">
    <property type="match status" value="1"/>
</dbReference>
<dbReference type="InterPro" id="IPR045324">
    <property type="entry name" value="Small_multidrug_res"/>
</dbReference>
<organism evidence="9 10">
    <name type="scientific">Halalkalibacter suaedae</name>
    <dbReference type="NCBI Taxonomy" id="2822140"/>
    <lineage>
        <taxon>Bacteria</taxon>
        <taxon>Bacillati</taxon>
        <taxon>Bacillota</taxon>
        <taxon>Bacilli</taxon>
        <taxon>Bacillales</taxon>
        <taxon>Bacillaceae</taxon>
        <taxon>Halalkalibacter</taxon>
    </lineage>
</organism>
<evidence type="ECO:0000313" key="10">
    <source>
        <dbReference type="Proteomes" id="UP000678228"/>
    </source>
</evidence>
<keyword evidence="10" id="KW-1185">Reference proteome</keyword>
<proteinExistence type="inferred from homology"/>
<evidence type="ECO:0000256" key="2">
    <source>
        <dbReference type="ARBA" id="ARBA00022448"/>
    </source>
</evidence>
<comment type="subcellular location">
    <subcellularLocation>
        <location evidence="1 7">Cell membrane</location>
        <topology evidence="1 7">Multi-pass membrane protein</topology>
    </subcellularLocation>
</comment>
<keyword evidence="3" id="KW-1003">Cell membrane</keyword>
<dbReference type="Proteomes" id="UP000678228">
    <property type="component" value="Unassembled WGS sequence"/>
</dbReference>
<evidence type="ECO:0000256" key="5">
    <source>
        <dbReference type="ARBA" id="ARBA00022989"/>
    </source>
</evidence>
<keyword evidence="6 8" id="KW-0472">Membrane</keyword>